<name>A0A177ANH1_9BILA</name>
<protein>
    <submittedName>
        <fullName evidence="1">Uncharacterized protein</fullName>
    </submittedName>
</protein>
<reference evidence="1 2" key="1">
    <citation type="submission" date="2016-04" db="EMBL/GenBank/DDBJ databases">
        <title>The genome of Intoshia linei affirms orthonectids as highly simplified spiralians.</title>
        <authorList>
            <person name="Mikhailov K.V."/>
            <person name="Slusarev G.S."/>
            <person name="Nikitin M.A."/>
            <person name="Logacheva M.D."/>
            <person name="Penin A."/>
            <person name="Aleoshin V."/>
            <person name="Panchin Y.V."/>
        </authorList>
    </citation>
    <scope>NUCLEOTIDE SEQUENCE [LARGE SCALE GENOMIC DNA]</scope>
    <source>
        <strain evidence="1">Intl2013</strain>
        <tissue evidence="1">Whole animal</tissue>
    </source>
</reference>
<dbReference type="EMBL" id="LWCA01003063">
    <property type="protein sequence ID" value="OAF63596.1"/>
    <property type="molecule type" value="Genomic_DNA"/>
</dbReference>
<sequence>MCEISRDVFDELWRFELNDDGKFFNQDRMNKLINRFAYDMTLVSKKMLSKKGLYSNLSNSIKDHFYYKKINEICQNWVVMILNMVDKNWRNYSIHKWIGKDNPDMEYILDIIRKFSEIIFIKQTLFTLSNLLQSEKYQVELVEISSILKDLQNLDKQTNVETFW</sequence>
<dbReference type="Proteomes" id="UP000078046">
    <property type="component" value="Unassembled WGS sequence"/>
</dbReference>
<proteinExistence type="predicted"/>
<dbReference type="AlphaFoldDB" id="A0A177ANH1"/>
<gene>
    <name evidence="1" type="ORF">A3Q56_08696</name>
</gene>
<evidence type="ECO:0000313" key="1">
    <source>
        <dbReference type="EMBL" id="OAF63596.1"/>
    </source>
</evidence>
<accession>A0A177ANH1</accession>
<organism evidence="1 2">
    <name type="scientific">Intoshia linei</name>
    <dbReference type="NCBI Taxonomy" id="1819745"/>
    <lineage>
        <taxon>Eukaryota</taxon>
        <taxon>Metazoa</taxon>
        <taxon>Spiralia</taxon>
        <taxon>Lophotrochozoa</taxon>
        <taxon>Mesozoa</taxon>
        <taxon>Orthonectida</taxon>
        <taxon>Rhopaluridae</taxon>
        <taxon>Intoshia</taxon>
    </lineage>
</organism>
<feature type="non-terminal residue" evidence="1">
    <location>
        <position position="164"/>
    </location>
</feature>
<comment type="caution">
    <text evidence="1">The sequence shown here is derived from an EMBL/GenBank/DDBJ whole genome shotgun (WGS) entry which is preliminary data.</text>
</comment>
<keyword evidence="2" id="KW-1185">Reference proteome</keyword>
<evidence type="ECO:0000313" key="2">
    <source>
        <dbReference type="Proteomes" id="UP000078046"/>
    </source>
</evidence>